<proteinExistence type="predicted"/>
<reference evidence="2" key="1">
    <citation type="submission" date="2020-11" db="EMBL/GenBank/DDBJ databases">
        <authorList>
            <person name="Whitehead M."/>
        </authorList>
    </citation>
    <scope>NUCLEOTIDE SEQUENCE</scope>
    <source>
        <strain evidence="2">EGII</strain>
    </source>
</reference>
<feature type="transmembrane region" description="Helical" evidence="1">
    <location>
        <begin position="76"/>
        <end position="95"/>
    </location>
</feature>
<sequence length="119" mass="14286">MFCCENNIFLLFIQSKQTFKASAITVYGIQYQQQYSNYTSFSDESLTEQILCFQRSWRQNKLRSEYIKNKQIKMQIVCALGMNTYILYIGIYEYVHTHPTHYMYFTFCNLNGNKLYLTL</sequence>
<evidence type="ECO:0000313" key="2">
    <source>
        <dbReference type="EMBL" id="CAD7003917.1"/>
    </source>
</evidence>
<evidence type="ECO:0000313" key="3">
    <source>
        <dbReference type="Proteomes" id="UP000606786"/>
    </source>
</evidence>
<protein>
    <submittedName>
        <fullName evidence="2">(Mediterranean fruit fly) hypothetical protein</fullName>
    </submittedName>
</protein>
<accession>A0A811V205</accession>
<keyword evidence="1" id="KW-1133">Transmembrane helix</keyword>
<dbReference type="Proteomes" id="UP000606786">
    <property type="component" value="Unassembled WGS sequence"/>
</dbReference>
<comment type="caution">
    <text evidence="2">The sequence shown here is derived from an EMBL/GenBank/DDBJ whole genome shotgun (WGS) entry which is preliminary data.</text>
</comment>
<evidence type="ECO:0000256" key="1">
    <source>
        <dbReference type="SAM" id="Phobius"/>
    </source>
</evidence>
<gene>
    <name evidence="2" type="ORF">CCAP1982_LOCUS12342</name>
</gene>
<keyword evidence="1" id="KW-0472">Membrane</keyword>
<dbReference type="EMBL" id="CAJHJT010000034">
    <property type="protein sequence ID" value="CAD7003917.1"/>
    <property type="molecule type" value="Genomic_DNA"/>
</dbReference>
<name>A0A811V205_CERCA</name>
<organism evidence="2 3">
    <name type="scientific">Ceratitis capitata</name>
    <name type="common">Mediterranean fruit fly</name>
    <name type="synonym">Tephritis capitata</name>
    <dbReference type="NCBI Taxonomy" id="7213"/>
    <lineage>
        <taxon>Eukaryota</taxon>
        <taxon>Metazoa</taxon>
        <taxon>Ecdysozoa</taxon>
        <taxon>Arthropoda</taxon>
        <taxon>Hexapoda</taxon>
        <taxon>Insecta</taxon>
        <taxon>Pterygota</taxon>
        <taxon>Neoptera</taxon>
        <taxon>Endopterygota</taxon>
        <taxon>Diptera</taxon>
        <taxon>Brachycera</taxon>
        <taxon>Muscomorpha</taxon>
        <taxon>Tephritoidea</taxon>
        <taxon>Tephritidae</taxon>
        <taxon>Ceratitis</taxon>
        <taxon>Ceratitis</taxon>
    </lineage>
</organism>
<keyword evidence="1" id="KW-0812">Transmembrane</keyword>
<keyword evidence="3" id="KW-1185">Reference proteome</keyword>
<dbReference type="AlphaFoldDB" id="A0A811V205"/>